<evidence type="ECO:0000313" key="6">
    <source>
        <dbReference type="RefSeq" id="XP_022345336.1"/>
    </source>
</evidence>
<dbReference type="SMART" id="SM00055">
    <property type="entry name" value="FCH"/>
    <property type="match status" value="1"/>
</dbReference>
<dbReference type="InterPro" id="IPR036028">
    <property type="entry name" value="SH3-like_dom_sf"/>
</dbReference>
<evidence type="ECO:0000256" key="1">
    <source>
        <dbReference type="PROSITE-ProRule" id="PRU01077"/>
    </source>
</evidence>
<accession>A0A8B8EZC0</accession>
<organism evidence="5 6">
    <name type="scientific">Crassostrea virginica</name>
    <name type="common">Eastern oyster</name>
    <dbReference type="NCBI Taxonomy" id="6565"/>
    <lineage>
        <taxon>Eukaryota</taxon>
        <taxon>Metazoa</taxon>
        <taxon>Spiralia</taxon>
        <taxon>Lophotrochozoa</taxon>
        <taxon>Mollusca</taxon>
        <taxon>Bivalvia</taxon>
        <taxon>Autobranchia</taxon>
        <taxon>Pteriomorphia</taxon>
        <taxon>Ostreida</taxon>
        <taxon>Ostreoidea</taxon>
        <taxon>Ostreidae</taxon>
        <taxon>Crassostrea</taxon>
    </lineage>
</organism>
<name>A0A8B8EZC0_CRAVI</name>
<protein>
    <submittedName>
        <fullName evidence="6">Proline-serine-threonine phosphatase-interacting protein 2-like isoform X1</fullName>
    </submittedName>
</protein>
<feature type="coiled-coil region" evidence="2">
    <location>
        <begin position="197"/>
        <end position="224"/>
    </location>
</feature>
<dbReference type="GO" id="GO:0051015">
    <property type="term" value="F:actin filament binding"/>
    <property type="evidence" value="ECO:0007669"/>
    <property type="project" value="TreeGrafter"/>
</dbReference>
<dbReference type="InterPro" id="IPR027267">
    <property type="entry name" value="AH/BAR_dom_sf"/>
</dbReference>
<dbReference type="Gene3D" id="1.20.1270.60">
    <property type="entry name" value="Arfaptin homology (AH) domain/BAR domain"/>
    <property type="match status" value="1"/>
</dbReference>
<gene>
    <name evidence="6" type="primary">LOC111137927</name>
</gene>
<evidence type="ECO:0000259" key="4">
    <source>
        <dbReference type="PROSITE" id="PS51741"/>
    </source>
</evidence>
<dbReference type="SUPFAM" id="SSF50044">
    <property type="entry name" value="SH3-domain"/>
    <property type="match status" value="1"/>
</dbReference>
<dbReference type="AlphaFoldDB" id="A0A8B8EZC0"/>
<dbReference type="RefSeq" id="XP_022345336.1">
    <property type="nucleotide sequence ID" value="XM_022489628.1"/>
</dbReference>
<evidence type="ECO:0000256" key="3">
    <source>
        <dbReference type="SAM" id="MobiDB-lite"/>
    </source>
</evidence>
<dbReference type="GO" id="GO:0005737">
    <property type="term" value="C:cytoplasm"/>
    <property type="evidence" value="ECO:0007669"/>
    <property type="project" value="TreeGrafter"/>
</dbReference>
<dbReference type="Gene3D" id="2.30.30.40">
    <property type="entry name" value="SH3 Domains"/>
    <property type="match status" value="1"/>
</dbReference>
<dbReference type="PANTHER" id="PTHR23065:SF61">
    <property type="entry name" value="PROLINE-SERINE-THREONINE PHOSPHATASE-INTERACTING PROTEIN 2-LIKE"/>
    <property type="match status" value="1"/>
</dbReference>
<dbReference type="PROSITE" id="PS51741">
    <property type="entry name" value="F_BAR"/>
    <property type="match status" value="1"/>
</dbReference>
<keyword evidence="1 2" id="KW-0175">Coiled coil</keyword>
<keyword evidence="5" id="KW-1185">Reference proteome</keyword>
<feature type="region of interest" description="Disordered" evidence="3">
    <location>
        <begin position="289"/>
        <end position="327"/>
    </location>
</feature>
<dbReference type="SUPFAM" id="SSF103657">
    <property type="entry name" value="BAR/IMD domain-like"/>
    <property type="match status" value="1"/>
</dbReference>
<dbReference type="OrthoDB" id="10255964at2759"/>
<dbReference type="KEGG" id="cvn:111137927"/>
<evidence type="ECO:0000256" key="2">
    <source>
        <dbReference type="SAM" id="Coils"/>
    </source>
</evidence>
<reference evidence="6" key="1">
    <citation type="submission" date="2025-08" db="UniProtKB">
        <authorList>
            <consortium name="RefSeq"/>
        </authorList>
    </citation>
    <scope>IDENTIFICATION</scope>
    <source>
        <tissue evidence="6">Whole sample</tissue>
    </source>
</reference>
<dbReference type="InterPro" id="IPR031160">
    <property type="entry name" value="F_BAR_dom"/>
</dbReference>
<dbReference type="GeneID" id="111137927"/>
<proteinExistence type="predicted"/>
<dbReference type="GO" id="GO:0005884">
    <property type="term" value="C:actin filament"/>
    <property type="evidence" value="ECO:0007669"/>
    <property type="project" value="TreeGrafter"/>
</dbReference>
<feature type="compositionally biased region" description="Pro residues" evidence="3">
    <location>
        <begin position="306"/>
        <end position="324"/>
    </location>
</feature>
<dbReference type="PANTHER" id="PTHR23065">
    <property type="entry name" value="PROLINE-SERINE-THREONINE PHOSPHATASE INTERACTING PROTEIN 1"/>
    <property type="match status" value="1"/>
</dbReference>
<feature type="coiled-coil region" evidence="2">
    <location>
        <begin position="32"/>
        <end position="59"/>
    </location>
</feature>
<dbReference type="Pfam" id="PF00611">
    <property type="entry name" value="FCH"/>
    <property type="match status" value="1"/>
</dbReference>
<dbReference type="InterPro" id="IPR001060">
    <property type="entry name" value="FCH_dom"/>
</dbReference>
<dbReference type="Proteomes" id="UP000694844">
    <property type="component" value="Chromosome 5"/>
</dbReference>
<evidence type="ECO:0000313" key="5">
    <source>
        <dbReference type="Proteomes" id="UP000694844"/>
    </source>
</evidence>
<feature type="domain" description="F-BAR" evidence="4">
    <location>
        <begin position="5"/>
        <end position="266"/>
    </location>
</feature>
<sequence length="428" mass="49130">MTRTSQYVDAFWEPDFTSTRGYDILTKRNKDIRKVSKELEEYYKERVKAEQNYSKAIQTLVRKLEGKEELGDLGKALRELKLQTERIGRSHEEAANSFQMLYNELSKFNDEQKSLKQQVEERTKSSQNDKLQKYKACMSCKDKYISKCKEKEAAEEGFNQARQSVQITSKELGKAGKAKEKADEAQQQADANYRSSVQALEASRKLWEKEMEDACNNFQRLEEQRIDFFRDSVWKCTNVDSKACVDHDEGAEAVRTVLQYCDISKDLQEFIDNNKLSGKRPEPVLYEDYDRRPIQGAPSRTQTMRPPQPLPPMQHPRNPPPRPTDGPLISLEEVDEHYSLARAIPNEEYSYARVFPELKPMGPGLTVGSQVNILKSYHAKGPSEFSVEIGQKVEYVREMKGGMTQVKVGDRCGLIPTACVRMGTTTYL</sequence>
<dbReference type="GO" id="GO:0005886">
    <property type="term" value="C:plasma membrane"/>
    <property type="evidence" value="ECO:0007669"/>
    <property type="project" value="TreeGrafter"/>
</dbReference>
<dbReference type="GO" id="GO:0030041">
    <property type="term" value="P:actin filament polymerization"/>
    <property type="evidence" value="ECO:0007669"/>
    <property type="project" value="TreeGrafter"/>
</dbReference>